<dbReference type="Pfam" id="PF06182">
    <property type="entry name" value="ABC2_membrane_6"/>
    <property type="match status" value="1"/>
</dbReference>
<sequence length="272" mass="31023">MKRFFRTYLPFSRAGLQSAMAYRANFVFFLIGEIFKCFVMFFLWKAVFVSSGSETFMGFTMENMIVYVFISFLTGYLSFSDGAFALGEEIVDGSVSMRLIKPCSFDMCFLFQELGNKVINYSIMFVPIVVGVEIYRYVATGAVCFNIVNFLLFFVSLQLAYFINFYFNVIYGFLAFFLKNLWGTGLIKDVIVGFLSGATIPLAFMPNALRIVLTYLPFSSISYTPVMLYMGMYDVKQIVSSMLLQVVWLIIFVLISKLIWKSATKHLCVQGG</sequence>
<organism evidence="2 3">
    <name type="scientific">Ruminococcus bovis</name>
    <dbReference type="NCBI Taxonomy" id="2564099"/>
    <lineage>
        <taxon>Bacteria</taxon>
        <taxon>Bacillati</taxon>
        <taxon>Bacillota</taxon>
        <taxon>Clostridia</taxon>
        <taxon>Eubacteriales</taxon>
        <taxon>Oscillospiraceae</taxon>
        <taxon>Ruminococcus</taxon>
    </lineage>
</organism>
<dbReference type="PANTHER" id="PTHR36832:SF1">
    <property type="entry name" value="SLR1174 PROTEIN"/>
    <property type="match status" value="1"/>
</dbReference>
<evidence type="ECO:0000313" key="3">
    <source>
        <dbReference type="Proteomes" id="UP000301475"/>
    </source>
</evidence>
<name>A0A4P8XTQ1_9FIRM</name>
<keyword evidence="1" id="KW-0472">Membrane</keyword>
<dbReference type="Proteomes" id="UP000301475">
    <property type="component" value="Chromosome"/>
</dbReference>
<dbReference type="OrthoDB" id="8582979at2"/>
<dbReference type="PANTHER" id="PTHR36832">
    <property type="entry name" value="SLR1174 PROTEIN-RELATED"/>
    <property type="match status" value="1"/>
</dbReference>
<proteinExistence type="predicted"/>
<dbReference type="AlphaFoldDB" id="A0A4P8XTQ1"/>
<evidence type="ECO:0000313" key="2">
    <source>
        <dbReference type="EMBL" id="QCT05962.1"/>
    </source>
</evidence>
<feature type="transmembrane region" description="Helical" evidence="1">
    <location>
        <begin position="238"/>
        <end position="260"/>
    </location>
</feature>
<feature type="transmembrane region" description="Helical" evidence="1">
    <location>
        <begin position="64"/>
        <end position="87"/>
    </location>
</feature>
<keyword evidence="3" id="KW-1185">Reference proteome</keyword>
<feature type="transmembrane region" description="Helical" evidence="1">
    <location>
        <begin position="190"/>
        <end position="218"/>
    </location>
</feature>
<reference evidence="2 3" key="1">
    <citation type="submission" date="2019-04" db="EMBL/GenBank/DDBJ databases">
        <authorList>
            <person name="Embree M."/>
            <person name="Gaffney J.R."/>
        </authorList>
    </citation>
    <scope>NUCLEOTIDE SEQUENCE [LARGE SCALE GENOMIC DNA]</scope>
    <source>
        <strain evidence="2 3">JE7A12</strain>
    </source>
</reference>
<dbReference type="RefSeq" id="WP_138156062.1">
    <property type="nucleotide sequence ID" value="NZ_CP039381.1"/>
</dbReference>
<keyword evidence="1" id="KW-1133">Transmembrane helix</keyword>
<feature type="transmembrane region" description="Helical" evidence="1">
    <location>
        <begin position="21"/>
        <end position="44"/>
    </location>
</feature>
<evidence type="ECO:0000256" key="1">
    <source>
        <dbReference type="SAM" id="Phobius"/>
    </source>
</evidence>
<dbReference type="KEGG" id="ruj:E5Z56_00640"/>
<keyword evidence="1" id="KW-0812">Transmembrane</keyword>
<dbReference type="EMBL" id="CP039381">
    <property type="protein sequence ID" value="QCT05962.1"/>
    <property type="molecule type" value="Genomic_DNA"/>
</dbReference>
<feature type="transmembrane region" description="Helical" evidence="1">
    <location>
        <begin position="150"/>
        <end position="178"/>
    </location>
</feature>
<accession>A0A4P8XTQ1</accession>
<protein>
    <submittedName>
        <fullName evidence="2">ABC transporter permease</fullName>
    </submittedName>
</protein>
<dbReference type="InterPro" id="IPR010390">
    <property type="entry name" value="ABC-2_transporter-like"/>
</dbReference>
<gene>
    <name evidence="2" type="ORF">E5Z56_00640</name>
</gene>